<dbReference type="PANTHER" id="PTHR47718:SF18">
    <property type="entry name" value="PROTEIN FAR1-RELATED SEQUENCE 5-LIKE"/>
    <property type="match status" value="1"/>
</dbReference>
<dbReference type="PANTHER" id="PTHR47718">
    <property type="entry name" value="OS01G0519700 PROTEIN"/>
    <property type="match status" value="1"/>
</dbReference>
<keyword evidence="1" id="KW-0479">Metal-binding</keyword>
<dbReference type="Proteomes" id="UP001237642">
    <property type="component" value="Unassembled WGS sequence"/>
</dbReference>
<protein>
    <recommendedName>
        <fullName evidence="5">SWIM-type domain-containing protein</fullName>
    </recommendedName>
</protein>
<evidence type="ECO:0000259" key="5">
    <source>
        <dbReference type="PROSITE" id="PS50966"/>
    </source>
</evidence>
<name>A0AAD8H4U9_9APIA</name>
<reference evidence="6" key="1">
    <citation type="submission" date="2023-02" db="EMBL/GenBank/DDBJ databases">
        <title>Genome of toxic invasive species Heracleum sosnowskyi carries increased number of genes despite the absence of recent whole-genome duplications.</title>
        <authorList>
            <person name="Schelkunov M."/>
            <person name="Shtratnikova V."/>
            <person name="Makarenko M."/>
            <person name="Klepikova A."/>
            <person name="Omelchenko D."/>
            <person name="Novikova G."/>
            <person name="Obukhova E."/>
            <person name="Bogdanov V."/>
            <person name="Penin A."/>
            <person name="Logacheva M."/>
        </authorList>
    </citation>
    <scope>NUCLEOTIDE SEQUENCE</scope>
    <source>
        <strain evidence="6">Hsosn_3</strain>
        <tissue evidence="6">Leaf</tissue>
    </source>
</reference>
<dbReference type="PROSITE" id="PS50966">
    <property type="entry name" value="ZF_SWIM"/>
    <property type="match status" value="1"/>
</dbReference>
<evidence type="ECO:0000313" key="6">
    <source>
        <dbReference type="EMBL" id="KAK1359788.1"/>
    </source>
</evidence>
<evidence type="ECO:0000313" key="7">
    <source>
        <dbReference type="Proteomes" id="UP001237642"/>
    </source>
</evidence>
<dbReference type="InterPro" id="IPR006564">
    <property type="entry name" value="Znf_PMZ"/>
</dbReference>
<keyword evidence="3" id="KW-0862">Zinc</keyword>
<dbReference type="EMBL" id="JAUIZM010000010">
    <property type="protein sequence ID" value="KAK1359788.1"/>
    <property type="molecule type" value="Genomic_DNA"/>
</dbReference>
<evidence type="ECO:0000256" key="3">
    <source>
        <dbReference type="ARBA" id="ARBA00022833"/>
    </source>
</evidence>
<proteinExistence type="predicted"/>
<dbReference type="AlphaFoldDB" id="A0AAD8H4U9"/>
<evidence type="ECO:0000256" key="1">
    <source>
        <dbReference type="ARBA" id="ARBA00022723"/>
    </source>
</evidence>
<evidence type="ECO:0000256" key="4">
    <source>
        <dbReference type="PROSITE-ProRule" id="PRU00325"/>
    </source>
</evidence>
<dbReference type="InterPro" id="IPR007527">
    <property type="entry name" value="Znf_SWIM"/>
</dbReference>
<evidence type="ECO:0000256" key="2">
    <source>
        <dbReference type="ARBA" id="ARBA00022771"/>
    </source>
</evidence>
<gene>
    <name evidence="6" type="ORF">POM88_044262</name>
</gene>
<reference evidence="6" key="2">
    <citation type="submission" date="2023-05" db="EMBL/GenBank/DDBJ databases">
        <authorList>
            <person name="Schelkunov M.I."/>
        </authorList>
    </citation>
    <scope>NUCLEOTIDE SEQUENCE</scope>
    <source>
        <strain evidence="6">Hsosn_3</strain>
        <tissue evidence="6">Leaf</tissue>
    </source>
</reference>
<dbReference type="Pfam" id="PF10551">
    <property type="entry name" value="MULE"/>
    <property type="match status" value="1"/>
</dbReference>
<dbReference type="GO" id="GO:0008270">
    <property type="term" value="F:zinc ion binding"/>
    <property type="evidence" value="ECO:0007669"/>
    <property type="project" value="UniProtKB-KW"/>
</dbReference>
<dbReference type="SMART" id="SM00575">
    <property type="entry name" value="ZnF_PMZ"/>
    <property type="match status" value="1"/>
</dbReference>
<sequence>MITEDLVKMSSNQGYVVEIVYENLYYSVVVILFYIFGEDIFDVSNTYCSTDNEEVESGCMVTPGGHKYYVPISVEDNLKPFIGKSFQSLESDIAFYSEYGLLSGFNVRRSAEKTHSDHTILTHNHPLVPEDSRHFLKGSRKISTCSMNFVFDASKVNIGTMKSFRMMKELVKGYENVGATSREFRNFDRDLKAFVGVADAQMIIEKFKVKQETDPCFFYDVDVDPAGNLTKLFWADSTTRRNYELYGDAVSFDPTFNTNKYNMVFAPFTDVDKHNKCVTFASTLLSKEDVPHFTWAFEALLKAMGRNPVCIVTDQCAAMKQAIPKCFKETNDFPASRHCLCMWHITEKFPLKLGHFLCKEIEFMEKIKKYIWSSVIEPDEFEQGWKEVMKEFKLEEHVWLSEMYDIRESWIPAYFRDKPMYGLIRKTSRSESENYFFSQFHQNGSTLSEFYIRFESAMDKQRNETKRLNHDCASAKPATISKLFLKEEAAELYTRAIFYKIQEEILAARDDMRIQTIGPEINGMKCYEMKDVKIKDKIFQVEVSRTHANCSCKKFLMCGILCRHAFCALNHFEVAKIPRRLVLNRWMKNAKNKVSLKNFGVSDEHQNKESISAELTNKPTGDITIHPPLQCKNKGYGLKRLRSEREKAVTKLKKKKRECTICRSIVHDKRTCPQKMKVAGAEVQVQVQTELPVLGAEVETTVSGSVVEKKVSTNI</sequence>
<keyword evidence="2 4" id="KW-0863">Zinc-finger</keyword>
<organism evidence="6 7">
    <name type="scientific">Heracleum sosnowskyi</name>
    <dbReference type="NCBI Taxonomy" id="360622"/>
    <lineage>
        <taxon>Eukaryota</taxon>
        <taxon>Viridiplantae</taxon>
        <taxon>Streptophyta</taxon>
        <taxon>Embryophyta</taxon>
        <taxon>Tracheophyta</taxon>
        <taxon>Spermatophyta</taxon>
        <taxon>Magnoliopsida</taxon>
        <taxon>eudicotyledons</taxon>
        <taxon>Gunneridae</taxon>
        <taxon>Pentapetalae</taxon>
        <taxon>asterids</taxon>
        <taxon>campanulids</taxon>
        <taxon>Apiales</taxon>
        <taxon>Apiaceae</taxon>
        <taxon>Apioideae</taxon>
        <taxon>apioid superclade</taxon>
        <taxon>Tordylieae</taxon>
        <taxon>Tordyliinae</taxon>
        <taxon>Heracleum</taxon>
    </lineage>
</organism>
<feature type="domain" description="SWIM-type" evidence="5">
    <location>
        <begin position="539"/>
        <end position="573"/>
    </location>
</feature>
<dbReference type="InterPro" id="IPR018289">
    <property type="entry name" value="MULE_transposase_dom"/>
</dbReference>
<accession>A0AAD8H4U9</accession>
<keyword evidence="7" id="KW-1185">Reference proteome</keyword>
<comment type="caution">
    <text evidence="6">The sequence shown here is derived from an EMBL/GenBank/DDBJ whole genome shotgun (WGS) entry which is preliminary data.</text>
</comment>